<dbReference type="InterPro" id="IPR008889">
    <property type="entry name" value="VQ"/>
</dbReference>
<gene>
    <name evidence="3" type="ORF">Slati_1299000</name>
</gene>
<feature type="compositionally biased region" description="Basic residues" evidence="1">
    <location>
        <begin position="1"/>
        <end position="19"/>
    </location>
</feature>
<reference evidence="3" key="1">
    <citation type="submission" date="2020-06" db="EMBL/GenBank/DDBJ databases">
        <authorList>
            <person name="Li T."/>
            <person name="Hu X."/>
            <person name="Zhang T."/>
            <person name="Song X."/>
            <person name="Zhang H."/>
            <person name="Dai N."/>
            <person name="Sheng W."/>
            <person name="Hou X."/>
            <person name="Wei L."/>
        </authorList>
    </citation>
    <scope>NUCLEOTIDE SEQUENCE</scope>
    <source>
        <strain evidence="3">KEN1</strain>
        <tissue evidence="3">Leaf</tissue>
    </source>
</reference>
<evidence type="ECO:0000313" key="3">
    <source>
        <dbReference type="EMBL" id="KAL0453209.1"/>
    </source>
</evidence>
<reference evidence="3" key="2">
    <citation type="journal article" date="2024" name="Plant">
        <title>Genomic evolution and insights into agronomic trait innovations of Sesamum species.</title>
        <authorList>
            <person name="Miao H."/>
            <person name="Wang L."/>
            <person name="Qu L."/>
            <person name="Liu H."/>
            <person name="Sun Y."/>
            <person name="Le M."/>
            <person name="Wang Q."/>
            <person name="Wei S."/>
            <person name="Zheng Y."/>
            <person name="Lin W."/>
            <person name="Duan Y."/>
            <person name="Cao H."/>
            <person name="Xiong S."/>
            <person name="Wang X."/>
            <person name="Wei L."/>
            <person name="Li C."/>
            <person name="Ma Q."/>
            <person name="Ju M."/>
            <person name="Zhao R."/>
            <person name="Li G."/>
            <person name="Mu C."/>
            <person name="Tian Q."/>
            <person name="Mei H."/>
            <person name="Zhang T."/>
            <person name="Gao T."/>
            <person name="Zhang H."/>
        </authorList>
    </citation>
    <scope>NUCLEOTIDE SEQUENCE</scope>
    <source>
        <strain evidence="3">KEN1</strain>
    </source>
</reference>
<sequence length="154" mass="16993">MDRSLQKRGSKQAKSRKKQQPPLKVVYITNPIKFKTSASEFRALVQELTGQDADIPVAKAAAAAVAVEVEEEDNSNNVDAVEEVMTKVVGQTTTTCDGDQYHQVVGNGSDPSTAFGSYFHDDDDDGDDYGFYNPQMWHEDIEAANSHHFHDAPM</sequence>
<dbReference type="Pfam" id="PF05678">
    <property type="entry name" value="VQ"/>
    <property type="match status" value="1"/>
</dbReference>
<accession>A0AAW2XJA6</accession>
<feature type="region of interest" description="Disordered" evidence="1">
    <location>
        <begin position="1"/>
        <end position="23"/>
    </location>
</feature>
<organism evidence="3">
    <name type="scientific">Sesamum latifolium</name>
    <dbReference type="NCBI Taxonomy" id="2727402"/>
    <lineage>
        <taxon>Eukaryota</taxon>
        <taxon>Viridiplantae</taxon>
        <taxon>Streptophyta</taxon>
        <taxon>Embryophyta</taxon>
        <taxon>Tracheophyta</taxon>
        <taxon>Spermatophyta</taxon>
        <taxon>Magnoliopsida</taxon>
        <taxon>eudicotyledons</taxon>
        <taxon>Gunneridae</taxon>
        <taxon>Pentapetalae</taxon>
        <taxon>asterids</taxon>
        <taxon>lamiids</taxon>
        <taxon>Lamiales</taxon>
        <taxon>Pedaliaceae</taxon>
        <taxon>Sesamum</taxon>
    </lineage>
</organism>
<protein>
    <recommendedName>
        <fullName evidence="2">VQ domain-containing protein</fullName>
    </recommendedName>
</protein>
<dbReference type="PANTHER" id="PTHR33624:SF2">
    <property type="entry name" value="SIGMA FACTOR BINDING PROTEIN 1, CHLOROPLASTIC"/>
    <property type="match status" value="1"/>
</dbReference>
<name>A0AAW2XJA6_9LAMI</name>
<dbReference type="AlphaFoldDB" id="A0AAW2XJA6"/>
<dbReference type="EMBL" id="JACGWN010000004">
    <property type="protein sequence ID" value="KAL0453209.1"/>
    <property type="molecule type" value="Genomic_DNA"/>
</dbReference>
<feature type="domain" description="VQ" evidence="2">
    <location>
        <begin position="33"/>
        <end position="54"/>
    </location>
</feature>
<dbReference type="InterPro" id="IPR039335">
    <property type="entry name" value="SIB1/2"/>
</dbReference>
<comment type="caution">
    <text evidence="3">The sequence shown here is derived from an EMBL/GenBank/DDBJ whole genome shotgun (WGS) entry which is preliminary data.</text>
</comment>
<evidence type="ECO:0000259" key="2">
    <source>
        <dbReference type="Pfam" id="PF05678"/>
    </source>
</evidence>
<evidence type="ECO:0000256" key="1">
    <source>
        <dbReference type="SAM" id="MobiDB-lite"/>
    </source>
</evidence>
<proteinExistence type="predicted"/>
<dbReference type="PANTHER" id="PTHR33624">
    <property type="entry name" value="SIGMA FACTOR BINDING PROTEIN 1, CHLOROPLASTIC"/>
    <property type="match status" value="1"/>
</dbReference>